<feature type="transmembrane region" description="Helical" evidence="1">
    <location>
        <begin position="172"/>
        <end position="193"/>
    </location>
</feature>
<reference evidence="3" key="3">
    <citation type="submission" date="2023-07" db="EMBL/GenBank/DDBJ databases">
        <title>Description of Mycobacterium gordonae subsp. intergordonae subsp.nov. and Mycobacterium gordonae subsp. gordonae subsp. nov.</title>
        <authorList>
            <person name="Huang H."/>
        </authorList>
    </citation>
    <scope>NUCLEOTIDE SEQUENCE [LARGE SCALE GENOMIC DNA]</scope>
    <source>
        <strain evidence="3">24</strain>
    </source>
</reference>
<proteinExistence type="predicted"/>
<keyword evidence="1" id="KW-0472">Membrane</keyword>
<reference evidence="2 3" key="2">
    <citation type="submission" date="2020-07" db="EMBL/GenBank/DDBJ databases">
        <authorList>
            <person name="Yu X."/>
        </authorList>
    </citation>
    <scope>NUCLEOTIDE SEQUENCE [LARGE SCALE GENOMIC DNA]</scope>
    <source>
        <strain evidence="3">24</strain>
    </source>
</reference>
<evidence type="ECO:0008006" key="4">
    <source>
        <dbReference type="Google" id="ProtNLM"/>
    </source>
</evidence>
<evidence type="ECO:0000256" key="1">
    <source>
        <dbReference type="SAM" id="Phobius"/>
    </source>
</evidence>
<name>A0A7D6HX06_9MYCO</name>
<dbReference type="KEGG" id="mgor:H0P51_23180"/>
<dbReference type="AlphaFoldDB" id="A0A7D6HX06"/>
<protein>
    <recommendedName>
        <fullName evidence="4">DUF4386 family protein</fullName>
    </recommendedName>
</protein>
<gene>
    <name evidence="2" type="ORF">H0P51_23180</name>
</gene>
<dbReference type="RefSeq" id="WP_180915173.1">
    <property type="nucleotide sequence ID" value="NZ_CP059165.1"/>
</dbReference>
<keyword evidence="1" id="KW-0812">Transmembrane</keyword>
<keyword evidence="1" id="KW-1133">Transmembrane helix</keyword>
<feature type="transmembrane region" description="Helical" evidence="1">
    <location>
        <begin position="100"/>
        <end position="119"/>
    </location>
</feature>
<organism evidence="2 3">
    <name type="scientific">Mycobacterium vicinigordonae</name>
    <dbReference type="NCBI Taxonomy" id="1719132"/>
    <lineage>
        <taxon>Bacteria</taxon>
        <taxon>Bacillati</taxon>
        <taxon>Actinomycetota</taxon>
        <taxon>Actinomycetes</taxon>
        <taxon>Mycobacteriales</taxon>
        <taxon>Mycobacteriaceae</taxon>
        <taxon>Mycobacterium</taxon>
    </lineage>
</organism>
<accession>A0A7D6HX06</accession>
<feature type="transmembrane region" description="Helical" evidence="1">
    <location>
        <begin position="16"/>
        <end position="35"/>
    </location>
</feature>
<feature type="transmembrane region" description="Helical" evidence="1">
    <location>
        <begin position="63"/>
        <end position="88"/>
    </location>
</feature>
<reference evidence="3" key="1">
    <citation type="submission" date="2020-07" db="EMBL/GenBank/DDBJ databases">
        <title>Description of Mycobacterium gordonae subsp. intergordonae subsp.nov. and Mycobacterium gordonae subsp. gordonae subsp. nov.</title>
        <authorList>
            <person name="Yu X."/>
        </authorList>
    </citation>
    <scope>NUCLEOTIDE SEQUENCE [LARGE SCALE GENOMIC DNA]</scope>
    <source>
        <strain evidence="3">24</strain>
    </source>
</reference>
<feature type="transmembrane region" description="Helical" evidence="1">
    <location>
        <begin position="205"/>
        <end position="225"/>
    </location>
</feature>
<keyword evidence="3" id="KW-1185">Reference proteome</keyword>
<evidence type="ECO:0000313" key="3">
    <source>
        <dbReference type="Proteomes" id="UP000510682"/>
    </source>
</evidence>
<dbReference type="EMBL" id="CP059165">
    <property type="protein sequence ID" value="QLL06595.1"/>
    <property type="molecule type" value="Genomic_DNA"/>
</dbReference>
<sequence>MTIGILDATDARDIRAAGWAGILAVIPGIVANFLTGTPQEPYPNWAWTDQHLVSYFAGQQSAVAVQLLLTNAGFVLLIWVVAGVKRAVLTDTRPSLHTDLMVPSAAITTVALLLGNGLYWTAGLRGFPPQLVRLAFDMLITSGYIGVMISAAVMLFSVGIAMRRSAVFPKSLAIVTPWAAIPLAAGPFCLLADSGPAAPISFLSLVPYLVLYVWLAVTGVVMLRLTAANRVALSQSTD</sequence>
<dbReference type="Proteomes" id="UP000510682">
    <property type="component" value="Chromosome"/>
</dbReference>
<feature type="transmembrane region" description="Helical" evidence="1">
    <location>
        <begin position="139"/>
        <end position="160"/>
    </location>
</feature>
<evidence type="ECO:0000313" key="2">
    <source>
        <dbReference type="EMBL" id="QLL06595.1"/>
    </source>
</evidence>